<evidence type="ECO:0000256" key="1">
    <source>
        <dbReference type="ARBA" id="ARBA00023125"/>
    </source>
</evidence>
<dbReference type="RefSeq" id="WP_182544014.1">
    <property type="nucleotide sequence ID" value="NZ_JACGWZ010000002.1"/>
</dbReference>
<evidence type="ECO:0000313" key="4">
    <source>
        <dbReference type="Proteomes" id="UP000569329"/>
    </source>
</evidence>
<evidence type="ECO:0000259" key="2">
    <source>
        <dbReference type="PROSITE" id="PS50943"/>
    </source>
</evidence>
<dbReference type="GO" id="GO:0003700">
    <property type="term" value="F:DNA-binding transcription factor activity"/>
    <property type="evidence" value="ECO:0007669"/>
    <property type="project" value="TreeGrafter"/>
</dbReference>
<dbReference type="Gene3D" id="1.10.260.40">
    <property type="entry name" value="lambda repressor-like DNA-binding domains"/>
    <property type="match status" value="1"/>
</dbReference>
<dbReference type="Gene3D" id="2.60.120.10">
    <property type="entry name" value="Jelly Rolls"/>
    <property type="match status" value="1"/>
</dbReference>
<keyword evidence="1" id="KW-0238">DNA-binding</keyword>
<keyword evidence="4" id="KW-1185">Reference proteome</keyword>
<dbReference type="GO" id="GO:0005829">
    <property type="term" value="C:cytosol"/>
    <property type="evidence" value="ECO:0007669"/>
    <property type="project" value="TreeGrafter"/>
</dbReference>
<dbReference type="PROSITE" id="PS50943">
    <property type="entry name" value="HTH_CROC1"/>
    <property type="match status" value="1"/>
</dbReference>
<dbReference type="Pfam" id="PF01381">
    <property type="entry name" value="HTH_3"/>
    <property type="match status" value="1"/>
</dbReference>
<dbReference type="InterPro" id="IPR010982">
    <property type="entry name" value="Lambda_DNA-bd_dom_sf"/>
</dbReference>
<reference evidence="3 4" key="1">
    <citation type="submission" date="2020-07" db="EMBL/GenBank/DDBJ databases">
        <title>Sequencing the genomes of 1000 actinobacteria strains.</title>
        <authorList>
            <person name="Klenk H.-P."/>
        </authorList>
    </citation>
    <scope>NUCLEOTIDE SEQUENCE [LARGE SCALE GENOMIC DNA]</scope>
    <source>
        <strain evidence="3 4">DSM 45975</strain>
    </source>
</reference>
<organism evidence="3 4">
    <name type="scientific">Halosaccharopolyspora lacisalsi</name>
    <dbReference type="NCBI Taxonomy" id="1000566"/>
    <lineage>
        <taxon>Bacteria</taxon>
        <taxon>Bacillati</taxon>
        <taxon>Actinomycetota</taxon>
        <taxon>Actinomycetes</taxon>
        <taxon>Pseudonocardiales</taxon>
        <taxon>Pseudonocardiaceae</taxon>
        <taxon>Halosaccharopolyspora</taxon>
    </lineage>
</organism>
<dbReference type="PANTHER" id="PTHR46797:SF1">
    <property type="entry name" value="METHYLPHOSPHONATE SYNTHASE"/>
    <property type="match status" value="1"/>
</dbReference>
<dbReference type="InterPro" id="IPR001387">
    <property type="entry name" value="Cro/C1-type_HTH"/>
</dbReference>
<comment type="caution">
    <text evidence="3">The sequence shown here is derived from an EMBL/GenBank/DDBJ whole genome shotgun (WGS) entry which is preliminary data.</text>
</comment>
<accession>A0A839DX50</accession>
<dbReference type="EMBL" id="JACGWZ010000002">
    <property type="protein sequence ID" value="MBA8824806.1"/>
    <property type="molecule type" value="Genomic_DNA"/>
</dbReference>
<feature type="domain" description="HTH cro/C1-type" evidence="2">
    <location>
        <begin position="11"/>
        <end position="65"/>
    </location>
</feature>
<dbReference type="SUPFAM" id="SSF47413">
    <property type="entry name" value="lambda repressor-like DNA-binding domains"/>
    <property type="match status" value="1"/>
</dbReference>
<evidence type="ECO:0000313" key="3">
    <source>
        <dbReference type="EMBL" id="MBA8824806.1"/>
    </source>
</evidence>
<dbReference type="GO" id="GO:0003677">
    <property type="term" value="F:DNA binding"/>
    <property type="evidence" value="ECO:0007669"/>
    <property type="project" value="UniProtKB-KW"/>
</dbReference>
<dbReference type="SUPFAM" id="SSF51182">
    <property type="entry name" value="RmlC-like cupins"/>
    <property type="match status" value="1"/>
</dbReference>
<dbReference type="Proteomes" id="UP000569329">
    <property type="component" value="Unassembled WGS sequence"/>
</dbReference>
<dbReference type="InterPro" id="IPR050807">
    <property type="entry name" value="TransReg_Diox_bact_type"/>
</dbReference>
<dbReference type="AlphaFoldDB" id="A0A839DX50"/>
<dbReference type="CDD" id="cd02209">
    <property type="entry name" value="cupin_XRE_C"/>
    <property type="match status" value="1"/>
</dbReference>
<protein>
    <submittedName>
        <fullName evidence="3">Transcriptional regulator with XRE-family HTH domain</fullName>
    </submittedName>
</protein>
<gene>
    <name evidence="3" type="ORF">FHX42_002153</name>
</gene>
<dbReference type="PANTHER" id="PTHR46797">
    <property type="entry name" value="HTH-TYPE TRANSCRIPTIONAL REGULATOR"/>
    <property type="match status" value="1"/>
</dbReference>
<sequence>MELVKVVGANLRATRVHRGLSLSEVARRAELGKGTLSELEAGQRNPTLETLYALATVLGVPLGRLLITEADPPVETGLVVRRADEAELPGRAVDVQLVDRTIGGGRTLEIYRIHVRAGNRYVSPAHRPRVIEQLLVHSGTLVTGPESDPETLGPGDYIRFDGGADHVYAATDEDVAGTLVMRYVDEEASAL</sequence>
<dbReference type="SMART" id="SM00530">
    <property type="entry name" value="HTH_XRE"/>
    <property type="match status" value="1"/>
</dbReference>
<name>A0A839DX50_9PSEU</name>
<dbReference type="InterPro" id="IPR011051">
    <property type="entry name" value="RmlC_Cupin_sf"/>
</dbReference>
<proteinExistence type="predicted"/>
<dbReference type="CDD" id="cd00093">
    <property type="entry name" value="HTH_XRE"/>
    <property type="match status" value="1"/>
</dbReference>
<dbReference type="InterPro" id="IPR014710">
    <property type="entry name" value="RmlC-like_jellyroll"/>
</dbReference>